<proteinExistence type="predicted"/>
<accession>A0A4R4RDT0</accession>
<dbReference type="EMBL" id="SMKL01000086">
    <property type="protein sequence ID" value="TDC46899.1"/>
    <property type="molecule type" value="Genomic_DNA"/>
</dbReference>
<organism evidence="1 2">
    <name type="scientific">Jiangella ureilytica</name>
    <dbReference type="NCBI Taxonomy" id="2530374"/>
    <lineage>
        <taxon>Bacteria</taxon>
        <taxon>Bacillati</taxon>
        <taxon>Actinomycetota</taxon>
        <taxon>Actinomycetes</taxon>
        <taxon>Jiangellales</taxon>
        <taxon>Jiangellaceae</taxon>
        <taxon>Jiangella</taxon>
    </lineage>
</organism>
<dbReference type="PIRSF" id="PIRSF016498">
    <property type="entry name" value="UCP016498"/>
    <property type="match status" value="1"/>
</dbReference>
<name>A0A4R4RDT0_9ACTN</name>
<keyword evidence="2" id="KW-1185">Reference proteome</keyword>
<dbReference type="OrthoDB" id="9802910at2"/>
<sequence>MSDLYSADEARAVLDRLRPVLDELIAVRADLAELGAAIQGGAASRLGGLPELKAAQARLDELLSSVVGAGVQVKGIAPLLLDFPAVLDGEQVLLCWLEGDADLAWYHRADLGFAGRRPLPPSP</sequence>
<evidence type="ECO:0000313" key="1">
    <source>
        <dbReference type="EMBL" id="TDC46899.1"/>
    </source>
</evidence>
<evidence type="ECO:0000313" key="2">
    <source>
        <dbReference type="Proteomes" id="UP000295621"/>
    </source>
</evidence>
<reference evidence="1 2" key="1">
    <citation type="submission" date="2019-02" db="EMBL/GenBank/DDBJ databases">
        <title>Draft genome sequences of novel Actinobacteria.</title>
        <authorList>
            <person name="Sahin N."/>
            <person name="Ay H."/>
            <person name="Saygin H."/>
        </authorList>
    </citation>
    <scope>NUCLEOTIDE SEQUENCE [LARGE SCALE GENOMIC DNA]</scope>
    <source>
        <strain evidence="1 2">KC603</strain>
    </source>
</reference>
<dbReference type="AlphaFoldDB" id="A0A4R4RDT0"/>
<dbReference type="InterPro" id="IPR018699">
    <property type="entry name" value="DUF2203"/>
</dbReference>
<dbReference type="RefSeq" id="WP_131987799.1">
    <property type="nucleotide sequence ID" value="NZ_SMKL01000086.1"/>
</dbReference>
<dbReference type="Pfam" id="PF09969">
    <property type="entry name" value="DUF2203"/>
    <property type="match status" value="1"/>
</dbReference>
<gene>
    <name evidence="1" type="ORF">E1212_25720</name>
</gene>
<comment type="caution">
    <text evidence="1">The sequence shown here is derived from an EMBL/GenBank/DDBJ whole genome shotgun (WGS) entry which is preliminary data.</text>
</comment>
<dbReference type="Proteomes" id="UP000295621">
    <property type="component" value="Unassembled WGS sequence"/>
</dbReference>
<protein>
    <submittedName>
        <fullName evidence="1">DUF2203 family protein</fullName>
    </submittedName>
</protein>